<organism evidence="1">
    <name type="scientific">marine sediment metagenome</name>
    <dbReference type="NCBI Taxonomy" id="412755"/>
    <lineage>
        <taxon>unclassified sequences</taxon>
        <taxon>metagenomes</taxon>
        <taxon>ecological metagenomes</taxon>
    </lineage>
</organism>
<feature type="non-terminal residue" evidence="1">
    <location>
        <position position="249"/>
    </location>
</feature>
<proteinExistence type="predicted"/>
<feature type="non-terminal residue" evidence="1">
    <location>
        <position position="1"/>
    </location>
</feature>
<comment type="caution">
    <text evidence="1">The sequence shown here is derived from an EMBL/GenBank/DDBJ whole genome shotgun (WGS) entry which is preliminary data.</text>
</comment>
<evidence type="ECO:0000313" key="1">
    <source>
        <dbReference type="EMBL" id="GAG36091.1"/>
    </source>
</evidence>
<protein>
    <submittedName>
        <fullName evidence="1">Uncharacterized protein</fullName>
    </submittedName>
</protein>
<accession>X0YGZ9</accession>
<gene>
    <name evidence="1" type="ORF">S01H1_67125</name>
</gene>
<dbReference type="AlphaFoldDB" id="X0YGZ9"/>
<name>X0YGZ9_9ZZZZ</name>
<reference evidence="1" key="1">
    <citation type="journal article" date="2014" name="Front. Microbiol.">
        <title>High frequency of phylogenetically diverse reductive dehalogenase-homologous genes in deep subseafloor sedimentary metagenomes.</title>
        <authorList>
            <person name="Kawai M."/>
            <person name="Futagami T."/>
            <person name="Toyoda A."/>
            <person name="Takaki Y."/>
            <person name="Nishi S."/>
            <person name="Hori S."/>
            <person name="Arai W."/>
            <person name="Tsubouchi T."/>
            <person name="Morono Y."/>
            <person name="Uchiyama I."/>
            <person name="Ito T."/>
            <person name="Fujiyama A."/>
            <person name="Inagaki F."/>
            <person name="Takami H."/>
        </authorList>
    </citation>
    <scope>NUCLEOTIDE SEQUENCE</scope>
    <source>
        <strain evidence="1">Expedition CK06-06</strain>
    </source>
</reference>
<dbReference type="EMBL" id="BARS01044430">
    <property type="protein sequence ID" value="GAG36091.1"/>
    <property type="molecule type" value="Genomic_DNA"/>
</dbReference>
<sequence length="249" mass="26160">IEFADELASLGVTVADLEASLGANTEAIAALKTTVDKLDTFFERVVISGDFTASYEKVVVPMAVATLSDETNINIVATINDATTAGITLNAIDVLSGAPAYVVTWEAFFIDYQGADLQLRVGEVEPATIGLGLIYAFDTHQEEFDGFLATWVWDTENDLGNWTLFGDVEDFYIANVSFAVGDEDEVAVGVTGSYDVLAGGMAGSVDLAFALGEDDETAIAVEAGVFYGAALTYAGALEIGTSLDDLGLT</sequence>